<dbReference type="Gene3D" id="3.30.1330.30">
    <property type="match status" value="1"/>
</dbReference>
<evidence type="ECO:0000256" key="1">
    <source>
        <dbReference type="ARBA" id="ARBA00022603"/>
    </source>
</evidence>
<organism evidence="5 6">
    <name type="scientific">Methylocystis parvus</name>
    <dbReference type="NCBI Taxonomy" id="134"/>
    <lineage>
        <taxon>Bacteria</taxon>
        <taxon>Pseudomonadati</taxon>
        <taxon>Pseudomonadota</taxon>
        <taxon>Alphaproteobacteria</taxon>
        <taxon>Hyphomicrobiales</taxon>
        <taxon>Methylocystaceae</taxon>
        <taxon>Methylocystis</taxon>
    </lineage>
</organism>
<evidence type="ECO:0000313" key="6">
    <source>
        <dbReference type="Proteomes" id="UP000422569"/>
    </source>
</evidence>
<evidence type="ECO:0000256" key="3">
    <source>
        <dbReference type="SAM" id="MobiDB-lite"/>
    </source>
</evidence>
<dbReference type="PANTHER" id="PTHR46429">
    <property type="entry name" value="23S RRNA (GUANOSINE-2'-O-)-METHYLTRANSFERASE RLMB"/>
    <property type="match status" value="1"/>
</dbReference>
<dbReference type="InterPro" id="IPR029064">
    <property type="entry name" value="Ribosomal_eL30-like_sf"/>
</dbReference>
<evidence type="ECO:0000259" key="4">
    <source>
        <dbReference type="SMART" id="SM00967"/>
    </source>
</evidence>
<evidence type="ECO:0000313" key="5">
    <source>
        <dbReference type="EMBL" id="QGM99150.1"/>
    </source>
</evidence>
<feature type="domain" description="RNA 2-O ribose methyltransferase substrate binding" evidence="4">
    <location>
        <begin position="59"/>
        <end position="132"/>
    </location>
</feature>
<accession>A0A6B8MER3</accession>
<dbReference type="Pfam" id="PF00588">
    <property type="entry name" value="SpoU_methylase"/>
    <property type="match status" value="1"/>
</dbReference>
<reference evidence="5 6" key="1">
    <citation type="submission" date="2019-09" db="EMBL/GenBank/DDBJ databases">
        <title>Isolation and complete genome sequencing of Methylocystis species.</title>
        <authorList>
            <person name="Rumah B.L."/>
            <person name="Stead C.E."/>
            <person name="Stevens B.C."/>
            <person name="Minton N.P."/>
            <person name="Grosse-Honebrink A."/>
            <person name="Zhang Y."/>
        </authorList>
    </citation>
    <scope>NUCLEOTIDE SEQUENCE [LARGE SCALE GENOMIC DNA]</scope>
    <source>
        <strain evidence="5 6">BRCS2</strain>
    </source>
</reference>
<keyword evidence="6" id="KW-1185">Reference proteome</keyword>
<dbReference type="NCBIfam" id="TIGR00186">
    <property type="entry name" value="rRNA_methyl_3"/>
    <property type="match status" value="1"/>
</dbReference>
<dbReference type="GO" id="GO:0003723">
    <property type="term" value="F:RNA binding"/>
    <property type="evidence" value="ECO:0007669"/>
    <property type="project" value="InterPro"/>
</dbReference>
<evidence type="ECO:0000256" key="2">
    <source>
        <dbReference type="ARBA" id="ARBA00022679"/>
    </source>
</evidence>
<dbReference type="InterPro" id="IPR029028">
    <property type="entry name" value="Alpha/beta_knot_MTases"/>
</dbReference>
<dbReference type="InterPro" id="IPR001537">
    <property type="entry name" value="SpoU_MeTrfase"/>
</dbReference>
<feature type="compositionally biased region" description="Basic and acidic residues" evidence="3">
    <location>
        <begin position="15"/>
        <end position="45"/>
    </location>
</feature>
<dbReference type="GO" id="GO:0006396">
    <property type="term" value="P:RNA processing"/>
    <property type="evidence" value="ECO:0007669"/>
    <property type="project" value="InterPro"/>
</dbReference>
<dbReference type="SUPFAM" id="SSF75217">
    <property type="entry name" value="alpha/beta knot"/>
    <property type="match status" value="1"/>
</dbReference>
<keyword evidence="2 5" id="KW-0808">Transferase</keyword>
<feature type="region of interest" description="Disordered" evidence="3">
    <location>
        <begin position="1"/>
        <end position="56"/>
    </location>
</feature>
<dbReference type="EMBL" id="CP044331">
    <property type="protein sequence ID" value="QGM99150.1"/>
    <property type="molecule type" value="Genomic_DNA"/>
</dbReference>
<dbReference type="PANTHER" id="PTHR46429:SF1">
    <property type="entry name" value="23S RRNA (GUANOSINE-2'-O-)-METHYLTRANSFERASE RLMB"/>
    <property type="match status" value="1"/>
</dbReference>
<dbReference type="SUPFAM" id="SSF55315">
    <property type="entry name" value="L30e-like"/>
    <property type="match status" value="1"/>
</dbReference>
<dbReference type="InterPro" id="IPR013123">
    <property type="entry name" value="SpoU_subst-bd"/>
</dbReference>
<gene>
    <name evidence="5" type="primary">rlmB</name>
    <name evidence="5" type="ORF">F7D14_17765</name>
</gene>
<dbReference type="GO" id="GO:0008173">
    <property type="term" value="F:RNA methyltransferase activity"/>
    <property type="evidence" value="ECO:0007669"/>
    <property type="project" value="InterPro"/>
</dbReference>
<dbReference type="Proteomes" id="UP000422569">
    <property type="component" value="Chromosome"/>
</dbReference>
<dbReference type="KEGG" id="mpar:F7D14_17765"/>
<dbReference type="GO" id="GO:0032259">
    <property type="term" value="P:methylation"/>
    <property type="evidence" value="ECO:0007669"/>
    <property type="project" value="UniProtKB-KW"/>
</dbReference>
<proteinExistence type="predicted"/>
<dbReference type="Pfam" id="PF08032">
    <property type="entry name" value="SpoU_sub_bind"/>
    <property type="match status" value="1"/>
</dbReference>
<dbReference type="AlphaFoldDB" id="A0A6B8MER3"/>
<sequence length="294" mass="31342">MVGEDGGAAMSRRPPPKDRAGDKRKRDERPKGRPQEPRERSRNEPPKGPFRGPSPEVVTLYGAHAVREALKGGRRKLLALYATDNALPRIADLAQAAGLEPKLADARDLSRHLGEEAVHQGLLLEARPLPEADVSDIESKSGLVLALDQVTDPHNVGAILRTACAFGVDALIVTERHSPEFTGVLAKAASGALEHVTIVSVVNLSRALDELRERGYSVVGLDSEGAEPIETIPLSKPLALVLGAEGKGLRRLTRERCDLVARLALPGPIKSLNVSNACAATLATVQIRLGAPKD</sequence>
<name>A0A6B8MER3_9HYPH</name>
<dbReference type="InterPro" id="IPR004441">
    <property type="entry name" value="rRNA_MeTrfase_TrmH"/>
</dbReference>
<dbReference type="GO" id="GO:0005829">
    <property type="term" value="C:cytosol"/>
    <property type="evidence" value="ECO:0007669"/>
    <property type="project" value="TreeGrafter"/>
</dbReference>
<dbReference type="CDD" id="cd18103">
    <property type="entry name" value="SpoU-like_RlmB"/>
    <property type="match status" value="1"/>
</dbReference>
<protein>
    <submittedName>
        <fullName evidence="5">23S rRNA (Guanosine(2251)-2'-O)-methyltransferase RlmB</fullName>
    </submittedName>
</protein>
<keyword evidence="1 5" id="KW-0489">Methyltransferase</keyword>
<dbReference type="Gene3D" id="3.40.1280.10">
    <property type="match status" value="1"/>
</dbReference>
<dbReference type="InterPro" id="IPR029026">
    <property type="entry name" value="tRNA_m1G_MTases_N"/>
</dbReference>
<dbReference type="SMART" id="SM00967">
    <property type="entry name" value="SpoU_sub_bind"/>
    <property type="match status" value="1"/>
</dbReference>